<dbReference type="PANTHER" id="PTHR12357">
    <property type="entry name" value="YTH YT521-B HOMOLOGY DOMAIN-CONTAINING"/>
    <property type="match status" value="1"/>
</dbReference>
<evidence type="ECO:0000313" key="7">
    <source>
        <dbReference type="EMBL" id="KAG2405340.1"/>
    </source>
</evidence>
<keyword evidence="2" id="KW-0963">Cytoplasm</keyword>
<dbReference type="EMBL" id="JABFOF010000002">
    <property type="protein sequence ID" value="KAG2405340.1"/>
    <property type="molecule type" value="Genomic_DNA"/>
</dbReference>
<evidence type="ECO:0000256" key="3">
    <source>
        <dbReference type="ARBA" id="ARBA00022884"/>
    </source>
</evidence>
<dbReference type="GO" id="GO:1990247">
    <property type="term" value="F:N6-methyladenosine-containing RNA reader activity"/>
    <property type="evidence" value="ECO:0007669"/>
    <property type="project" value="UniProtKB-UniRule"/>
</dbReference>
<evidence type="ECO:0000313" key="8">
    <source>
        <dbReference type="Proteomes" id="UP000743370"/>
    </source>
</evidence>
<keyword evidence="3 4" id="KW-0694">RNA-binding</keyword>
<feature type="region of interest" description="Disordered" evidence="5">
    <location>
        <begin position="25"/>
        <end position="46"/>
    </location>
</feature>
<dbReference type="InterPro" id="IPR007275">
    <property type="entry name" value="YTH_domain"/>
</dbReference>
<gene>
    <name evidence="7" type="ORF">HKW66_Vig0045950</name>
</gene>
<evidence type="ECO:0000256" key="4">
    <source>
        <dbReference type="RuleBase" id="RU369095"/>
    </source>
</evidence>
<organism evidence="7 8">
    <name type="scientific">Phaseolus angularis</name>
    <name type="common">Azuki bean</name>
    <name type="synonym">Vigna angularis</name>
    <dbReference type="NCBI Taxonomy" id="3914"/>
    <lineage>
        <taxon>Eukaryota</taxon>
        <taxon>Viridiplantae</taxon>
        <taxon>Streptophyta</taxon>
        <taxon>Embryophyta</taxon>
        <taxon>Tracheophyta</taxon>
        <taxon>Spermatophyta</taxon>
        <taxon>Magnoliopsida</taxon>
        <taxon>eudicotyledons</taxon>
        <taxon>Gunneridae</taxon>
        <taxon>Pentapetalae</taxon>
        <taxon>rosids</taxon>
        <taxon>fabids</taxon>
        <taxon>Fabales</taxon>
        <taxon>Fabaceae</taxon>
        <taxon>Papilionoideae</taxon>
        <taxon>50 kb inversion clade</taxon>
        <taxon>NPAAA clade</taxon>
        <taxon>indigoferoid/millettioid clade</taxon>
        <taxon>Phaseoleae</taxon>
        <taxon>Vigna</taxon>
    </lineage>
</organism>
<dbReference type="AlphaFoldDB" id="A0A8T0KY96"/>
<dbReference type="GO" id="GO:0061157">
    <property type="term" value="P:mRNA destabilization"/>
    <property type="evidence" value="ECO:0007669"/>
    <property type="project" value="TreeGrafter"/>
</dbReference>
<dbReference type="FunFam" id="3.10.590.10:FF:000001">
    <property type="entry name" value="YTH domain family 1, isoform CRA_a"/>
    <property type="match status" value="1"/>
</dbReference>
<proteinExistence type="inferred from homology"/>
<protein>
    <recommendedName>
        <fullName evidence="4">YTH domain-containing family protein</fullName>
    </recommendedName>
</protein>
<evidence type="ECO:0000259" key="6">
    <source>
        <dbReference type="PROSITE" id="PS50882"/>
    </source>
</evidence>
<dbReference type="Gene3D" id="3.10.590.10">
    <property type="entry name" value="ph1033 like domains"/>
    <property type="match status" value="1"/>
</dbReference>
<comment type="subcellular location">
    <subcellularLocation>
        <location evidence="1">Cytoplasm</location>
    </subcellularLocation>
</comment>
<dbReference type="Pfam" id="PF04146">
    <property type="entry name" value="YTH"/>
    <property type="match status" value="1"/>
</dbReference>
<accession>A0A8T0KY96</accession>
<evidence type="ECO:0000256" key="2">
    <source>
        <dbReference type="ARBA" id="ARBA00022490"/>
    </source>
</evidence>
<comment type="caution">
    <text evidence="7">The sequence shown here is derived from an EMBL/GenBank/DDBJ whole genome shotgun (WGS) entry which is preliminary data.</text>
</comment>
<feature type="region of interest" description="Disordered" evidence="5">
    <location>
        <begin position="398"/>
        <end position="422"/>
    </location>
</feature>
<comment type="function">
    <text evidence="4">Specifically recognizes and binds N6-methyladenosine (m6A)-containing RNAs, and regulates mRNA stability. M6A is a modification present at internal sites of mRNAs and some non-coding RNAs and plays a role in mRNA stability and processing.</text>
</comment>
<comment type="similarity">
    <text evidence="4">Belongs to the YTHDF family.</text>
</comment>
<feature type="region of interest" description="Disordered" evidence="5">
    <location>
        <begin position="664"/>
        <end position="696"/>
    </location>
</feature>
<dbReference type="Proteomes" id="UP000743370">
    <property type="component" value="Unassembled WGS sequence"/>
</dbReference>
<dbReference type="PROSITE" id="PS50882">
    <property type="entry name" value="YTH"/>
    <property type="match status" value="1"/>
</dbReference>
<evidence type="ECO:0000256" key="1">
    <source>
        <dbReference type="ARBA" id="ARBA00004496"/>
    </source>
</evidence>
<dbReference type="PANTHER" id="PTHR12357:SF82">
    <property type="entry name" value="YTH DOMAIN-CONTAINING FAMILY PROTEIN"/>
    <property type="match status" value="1"/>
</dbReference>
<dbReference type="GO" id="GO:0005737">
    <property type="term" value="C:cytoplasm"/>
    <property type="evidence" value="ECO:0007669"/>
    <property type="project" value="UniProtKB-SubCell"/>
</dbReference>
<feature type="domain" description="YTH" evidence="6">
    <location>
        <begin position="464"/>
        <end position="601"/>
    </location>
</feature>
<dbReference type="CDD" id="cd21134">
    <property type="entry name" value="YTH"/>
    <property type="match status" value="1"/>
</dbReference>
<evidence type="ECO:0000256" key="5">
    <source>
        <dbReference type="SAM" id="MobiDB-lite"/>
    </source>
</evidence>
<sequence>MAAVAPTSDKTADLLQNLTLDSEPKAIGVTEPAKKDGPGFSKGAAKGMGKPFNPNSSFVPNGYPSAYYYGGYDGQGDWNVYSRYMNLDGGMTQNNGSKDPLNEGHQNFCYTLALKLIDVGLVLAASLTGVYGDNCSYMYHNGYGYTPYGTYAPANSSSPMIQQDGQHYALQQYQYPCSYYKSPASADVSFTPNNITATQEEISTAMDAHHVASLNVMNKGNTVNMANSDFTNKNGLKSFLTGSQHTTLHSNDSYQGTSLPPYAPLSGYQGPRMSTHATQLPVPSDMSLVSDRQSKRGAKVGLSSSMAPVKDLSSQRNQGLLQQLPPFPNLNGSRHPSGLELVSGFMNGMYPSNRMYSQFGNTFRANSRFGSAAYGSRMGSVDYKRHATGDGNGFKKSMEGFSELNKGPRAAKSSDNKNNKSLGPVTLLLKGQNLPVKSDNKEVLLASNKEQYNGKEFSENYSDAKFFVIKSYSEDDIHKSIKYSVWASTPNGNKKLDAAYQEAKGKTGGCPIFLLFSVNTSGQFVGLAEMLGPVDFGKSVDYWQQDRWTGCFSVKWHVIKDIPNSALRHITLENNENKPVTNSRDTQEVKLEKGVQVVKVFKEHSSQTCILDDFEFYEAREKANQEKKSKEQQFPKQISKPSDLTIGTVTLLKSLDATLMKEAATANTAEERMNSEGPLEGGDGSTTAPEDSSKSC</sequence>
<dbReference type="InterPro" id="IPR045168">
    <property type="entry name" value="YTH_prot"/>
</dbReference>
<name>A0A8T0KY96_PHAAN</name>
<dbReference type="GO" id="GO:0003729">
    <property type="term" value="F:mRNA binding"/>
    <property type="evidence" value="ECO:0007669"/>
    <property type="project" value="UniProtKB-UniRule"/>
</dbReference>
<reference evidence="7 8" key="1">
    <citation type="submission" date="2020-05" db="EMBL/GenBank/DDBJ databases">
        <title>Vigna angularis (adzuki bean) Var. LongXiaoDou No. 4 denovo assembly.</title>
        <authorList>
            <person name="Xiang H."/>
        </authorList>
    </citation>
    <scope>NUCLEOTIDE SEQUENCE [LARGE SCALE GENOMIC DNA]</scope>
    <source>
        <tissue evidence="7">Leaf</tissue>
    </source>
</reference>